<proteinExistence type="predicted"/>
<evidence type="ECO:0000256" key="1">
    <source>
        <dbReference type="ARBA" id="ARBA00022679"/>
    </source>
</evidence>
<dbReference type="Pfam" id="PF08241">
    <property type="entry name" value="Methyltransf_11"/>
    <property type="match status" value="1"/>
</dbReference>
<dbReference type="SUPFAM" id="SSF53335">
    <property type="entry name" value="S-adenosyl-L-methionine-dependent methyltransferases"/>
    <property type="match status" value="1"/>
</dbReference>
<dbReference type="GO" id="GO:0032259">
    <property type="term" value="P:methylation"/>
    <property type="evidence" value="ECO:0007669"/>
    <property type="project" value="UniProtKB-KW"/>
</dbReference>
<dbReference type="GO" id="GO:0008757">
    <property type="term" value="F:S-adenosylmethionine-dependent methyltransferase activity"/>
    <property type="evidence" value="ECO:0007669"/>
    <property type="project" value="InterPro"/>
</dbReference>
<dbReference type="KEGG" id="kmn:HW532_15115"/>
<evidence type="ECO:0000259" key="2">
    <source>
        <dbReference type="Pfam" id="PF08241"/>
    </source>
</evidence>
<dbReference type="PANTHER" id="PTHR43861">
    <property type="entry name" value="TRANS-ACONITATE 2-METHYLTRANSFERASE-RELATED"/>
    <property type="match status" value="1"/>
</dbReference>
<dbReference type="Proteomes" id="UP000593594">
    <property type="component" value="Chromosome"/>
</dbReference>
<organism evidence="3 4">
    <name type="scientific">Kaustia mangrovi</name>
    <dbReference type="NCBI Taxonomy" id="2593653"/>
    <lineage>
        <taxon>Bacteria</taxon>
        <taxon>Pseudomonadati</taxon>
        <taxon>Pseudomonadota</taxon>
        <taxon>Alphaproteobacteria</taxon>
        <taxon>Hyphomicrobiales</taxon>
        <taxon>Parvibaculaceae</taxon>
        <taxon>Kaustia</taxon>
    </lineage>
</organism>
<dbReference type="InterPro" id="IPR013216">
    <property type="entry name" value="Methyltransf_11"/>
</dbReference>
<dbReference type="AlphaFoldDB" id="A0A7S8C8G8"/>
<dbReference type="InterPro" id="IPR029063">
    <property type="entry name" value="SAM-dependent_MTases_sf"/>
</dbReference>
<feature type="domain" description="Methyltransferase type 11" evidence="2">
    <location>
        <begin position="17"/>
        <end position="108"/>
    </location>
</feature>
<keyword evidence="4" id="KW-1185">Reference proteome</keyword>
<dbReference type="PANTHER" id="PTHR43861:SF3">
    <property type="entry name" value="PUTATIVE (AFU_ORTHOLOGUE AFUA_2G14390)-RELATED"/>
    <property type="match status" value="1"/>
</dbReference>
<reference evidence="3 4" key="1">
    <citation type="submission" date="2020-06" db="EMBL/GenBank/DDBJ databases">
        <title>Genome sequence of 2 isolates from Red Sea Mangroves.</title>
        <authorList>
            <person name="Sefrji F."/>
            <person name="Michoud G."/>
            <person name="Merlino G."/>
            <person name="Daffonchio D."/>
        </authorList>
    </citation>
    <scope>NUCLEOTIDE SEQUENCE [LARGE SCALE GENOMIC DNA]</scope>
    <source>
        <strain evidence="3 4">R1DC25</strain>
    </source>
</reference>
<name>A0A7S8C8G8_9HYPH</name>
<dbReference type="CDD" id="cd02440">
    <property type="entry name" value="AdoMet_MTases"/>
    <property type="match status" value="1"/>
</dbReference>
<gene>
    <name evidence="3" type="ORF">HW532_15115</name>
</gene>
<evidence type="ECO:0000313" key="4">
    <source>
        <dbReference type="Proteomes" id="UP000593594"/>
    </source>
</evidence>
<sequence>MEAIALAFDGLAGRTLLDIGCGRGALAGALRRRGARVAGVDPNPEAVEAARRAVPEATFEVSPGETLPFPDGAFDGAVFLNSLHHVASAAMAPALGEAARVTGPGRIVLVVEPLAAGPSFEVMRPIDDETEIRARAERAISAMVAHGVFSLEALWEYDTVERVESAEAFLDTIVGIDPSRADTARREAETVAALLEAHGTPDGGGYLLAEPLRAHVLRVSAR</sequence>
<keyword evidence="3" id="KW-0489">Methyltransferase</keyword>
<dbReference type="EMBL" id="CP058214">
    <property type="protein sequence ID" value="QPC45365.1"/>
    <property type="molecule type" value="Genomic_DNA"/>
</dbReference>
<accession>A0A7S8C8G8</accession>
<keyword evidence="1 3" id="KW-0808">Transferase</keyword>
<dbReference type="Gene3D" id="3.40.50.150">
    <property type="entry name" value="Vaccinia Virus protein VP39"/>
    <property type="match status" value="1"/>
</dbReference>
<evidence type="ECO:0000313" key="3">
    <source>
        <dbReference type="EMBL" id="QPC45365.1"/>
    </source>
</evidence>
<protein>
    <submittedName>
        <fullName evidence="3">Class I SAM-dependent methyltransferase</fullName>
    </submittedName>
</protein>